<dbReference type="PIRSF" id="PIRSF006485">
    <property type="entry name" value="GTP-binding_EngA"/>
    <property type="match status" value="1"/>
</dbReference>
<feature type="binding site" evidence="8">
    <location>
        <begin position="126"/>
        <end position="129"/>
    </location>
    <ligand>
        <name>GTP</name>
        <dbReference type="ChEBI" id="CHEBI:37565"/>
        <label>1</label>
    </ligand>
</feature>
<evidence type="ECO:0000256" key="6">
    <source>
        <dbReference type="ARBA" id="ARBA00023134"/>
    </source>
</evidence>
<feature type="binding site" evidence="8">
    <location>
        <begin position="274"/>
        <end position="278"/>
    </location>
    <ligand>
        <name>GTP</name>
        <dbReference type="ChEBI" id="CHEBI:37565"/>
        <label>2</label>
    </ligand>
</feature>
<feature type="region of interest" description="Disordered" evidence="11">
    <location>
        <begin position="174"/>
        <end position="197"/>
    </location>
</feature>
<feature type="binding site" evidence="8">
    <location>
        <begin position="227"/>
        <end position="234"/>
    </location>
    <ligand>
        <name>GTP</name>
        <dbReference type="ChEBI" id="CHEBI:37565"/>
        <label>2</label>
    </ligand>
</feature>
<dbReference type="SUPFAM" id="SSF52540">
    <property type="entry name" value="P-loop containing nucleoside triphosphate hydrolases"/>
    <property type="match status" value="2"/>
</dbReference>
<dbReference type="Pfam" id="PF01926">
    <property type="entry name" value="MMR_HSR1"/>
    <property type="match status" value="2"/>
</dbReference>
<dbReference type="EMBL" id="CP042582">
    <property type="protein sequence ID" value="QEX23181.1"/>
    <property type="molecule type" value="Genomic_DNA"/>
</dbReference>
<evidence type="ECO:0000256" key="9">
    <source>
        <dbReference type="PROSITE-ProRule" id="PRU01049"/>
    </source>
</evidence>
<dbReference type="InterPro" id="IPR031166">
    <property type="entry name" value="G_ENGA"/>
</dbReference>
<dbReference type="CDD" id="cd01895">
    <property type="entry name" value="EngA2"/>
    <property type="match status" value="1"/>
</dbReference>
<feature type="binding site" evidence="8">
    <location>
        <begin position="339"/>
        <end position="342"/>
    </location>
    <ligand>
        <name>GTP</name>
        <dbReference type="ChEBI" id="CHEBI:37565"/>
        <label>2</label>
    </ligand>
</feature>
<keyword evidence="3 8" id="KW-0690">Ribosome biogenesis</keyword>
<evidence type="ECO:0000256" key="10">
    <source>
        <dbReference type="RuleBase" id="RU004481"/>
    </source>
</evidence>
<dbReference type="HAMAP" id="MF_00195">
    <property type="entry name" value="GTPase_Der"/>
    <property type="match status" value="1"/>
</dbReference>
<dbReference type="PANTHER" id="PTHR43834">
    <property type="entry name" value="GTPASE DER"/>
    <property type="match status" value="1"/>
</dbReference>
<comment type="subunit">
    <text evidence="8">Associates with the 50S ribosomal subunit.</text>
</comment>
<feature type="domain" description="EngA-type G" evidence="12">
    <location>
        <begin position="10"/>
        <end position="174"/>
    </location>
</feature>
<keyword evidence="14" id="KW-1185">Reference proteome</keyword>
<name>A0A5J6N0J3_9PROT</name>
<feature type="binding site" evidence="8">
    <location>
        <begin position="16"/>
        <end position="23"/>
    </location>
    <ligand>
        <name>GTP</name>
        <dbReference type="ChEBI" id="CHEBI:37565"/>
        <label>1</label>
    </ligand>
</feature>
<evidence type="ECO:0000256" key="4">
    <source>
        <dbReference type="ARBA" id="ARBA00022737"/>
    </source>
</evidence>
<dbReference type="FunFam" id="3.40.50.300:FF:000057">
    <property type="entry name" value="GTPase Der"/>
    <property type="match status" value="1"/>
</dbReference>
<evidence type="ECO:0000256" key="7">
    <source>
        <dbReference type="ARBA" id="ARBA00032345"/>
    </source>
</evidence>
<dbReference type="FunFam" id="3.30.300.20:FF:000004">
    <property type="entry name" value="GTPase Der"/>
    <property type="match status" value="1"/>
</dbReference>
<dbReference type="InterPro" id="IPR016484">
    <property type="entry name" value="GTPase_Der"/>
</dbReference>
<dbReference type="InterPro" id="IPR005225">
    <property type="entry name" value="Small_GTP-bd"/>
</dbReference>
<dbReference type="InterPro" id="IPR006073">
    <property type="entry name" value="GTP-bd"/>
</dbReference>
<evidence type="ECO:0000259" key="12">
    <source>
        <dbReference type="PROSITE" id="PS51712"/>
    </source>
</evidence>
<dbReference type="NCBIfam" id="TIGR00231">
    <property type="entry name" value="small_GTP"/>
    <property type="match status" value="2"/>
</dbReference>
<evidence type="ECO:0000256" key="11">
    <source>
        <dbReference type="SAM" id="MobiDB-lite"/>
    </source>
</evidence>
<dbReference type="Gene3D" id="3.40.50.300">
    <property type="entry name" value="P-loop containing nucleotide triphosphate hydrolases"/>
    <property type="match status" value="2"/>
</dbReference>
<accession>A0A5J6N0J3</accession>
<dbReference type="CDD" id="cd01894">
    <property type="entry name" value="EngA1"/>
    <property type="match status" value="1"/>
</dbReference>
<dbReference type="GO" id="GO:0042254">
    <property type="term" value="P:ribosome biogenesis"/>
    <property type="evidence" value="ECO:0007669"/>
    <property type="project" value="UniProtKB-KW"/>
</dbReference>
<evidence type="ECO:0000256" key="3">
    <source>
        <dbReference type="ARBA" id="ARBA00022517"/>
    </source>
</evidence>
<dbReference type="KEGG" id="hadh:FRZ61_31160"/>
<evidence type="ECO:0000256" key="8">
    <source>
        <dbReference type="HAMAP-Rule" id="MF_00195"/>
    </source>
</evidence>
<evidence type="ECO:0000256" key="2">
    <source>
        <dbReference type="ARBA" id="ARBA00020953"/>
    </source>
</evidence>
<organism evidence="13 14">
    <name type="scientific">Hypericibacter adhaerens</name>
    <dbReference type="NCBI Taxonomy" id="2602016"/>
    <lineage>
        <taxon>Bacteria</taxon>
        <taxon>Pseudomonadati</taxon>
        <taxon>Pseudomonadota</taxon>
        <taxon>Alphaproteobacteria</taxon>
        <taxon>Rhodospirillales</taxon>
        <taxon>Dongiaceae</taxon>
        <taxon>Hypericibacter</taxon>
    </lineage>
</organism>
<reference evidence="13 14" key="1">
    <citation type="submission" date="2019-08" db="EMBL/GenBank/DDBJ databases">
        <title>Hyperibacter terrae gen. nov., sp. nov. and Hyperibacter viscosus sp. nov., two new members in the family Rhodospirillaceae isolated from the rhizosphere of Hypericum perforatum.</title>
        <authorList>
            <person name="Noviana Z."/>
        </authorList>
    </citation>
    <scope>NUCLEOTIDE SEQUENCE [LARGE SCALE GENOMIC DNA]</scope>
    <source>
        <strain evidence="13 14">R5959</strain>
    </source>
</reference>
<dbReference type="Pfam" id="PF14714">
    <property type="entry name" value="KH_dom-like"/>
    <property type="match status" value="1"/>
</dbReference>
<evidence type="ECO:0000313" key="14">
    <source>
        <dbReference type="Proteomes" id="UP000325797"/>
    </source>
</evidence>
<feature type="domain" description="EngA-type G" evidence="12">
    <location>
        <begin position="221"/>
        <end position="396"/>
    </location>
</feature>
<feature type="binding site" evidence="8">
    <location>
        <begin position="63"/>
        <end position="67"/>
    </location>
    <ligand>
        <name>GTP</name>
        <dbReference type="ChEBI" id="CHEBI:37565"/>
        <label>1</label>
    </ligand>
</feature>
<dbReference type="InterPro" id="IPR032859">
    <property type="entry name" value="KH_dom-like"/>
</dbReference>
<proteinExistence type="inferred from homology"/>
<dbReference type="PROSITE" id="PS51712">
    <property type="entry name" value="G_ENGA"/>
    <property type="match status" value="2"/>
</dbReference>
<dbReference type="AlphaFoldDB" id="A0A5J6N0J3"/>
<protein>
    <recommendedName>
        <fullName evidence="2 8">GTPase Der</fullName>
    </recommendedName>
    <alternativeName>
        <fullName evidence="7 8">GTP-binding protein EngA</fullName>
    </alternativeName>
</protein>
<keyword evidence="5 8" id="KW-0547">Nucleotide-binding</keyword>
<dbReference type="InterPro" id="IPR015946">
    <property type="entry name" value="KH_dom-like_a/b"/>
</dbReference>
<sequence length="487" mass="54501">MRRDGETMGLTLAIVGRPNVGKSTLFNRLIGKRQALVDDQPGVTRDRRYGEGRIGPFRFRVTDTAGFEEAKGDTLEARMREQTERAVEEADLVLFLIDAREGVTSMDQHFLRWLRKQHRPIVLVANKSESKASFAGLGEAHRLGLGEPIPVSAEHGQGLDLLLDAIRDKLGDKAKRGEPEEADDDGAAFAAPGEEPEFEDTDAFDEAAAAAHDKAVEERPLQLAIVGRPNVGKSTLVNRLIGEERLLVGPEAGITRDSIAIDWEHRGRRVRLVDTAGMRRQAKVTDKVERLSVADTLNTIRFAEVVILVLDAEVMLEKQDLTVASLVLEEGRALLIAANKWDRIEDKPKALKKLHDRIEKSLTQAKGIAVVPVSGLTGQNLDRLIDAAFALHKQWNRRLPTAALNRWLRAMVDSHPAPLVGGRRLKPRYMTQIKTRPPTFAFFMNRPEKLPDDYMRYLTNGLRERFDLPGVPIRTTLRKIKNPYAEE</sequence>
<dbReference type="PANTHER" id="PTHR43834:SF6">
    <property type="entry name" value="GTPASE DER"/>
    <property type="match status" value="1"/>
</dbReference>
<evidence type="ECO:0000256" key="1">
    <source>
        <dbReference type="ARBA" id="ARBA00008279"/>
    </source>
</evidence>
<dbReference type="GO" id="GO:0005525">
    <property type="term" value="F:GTP binding"/>
    <property type="evidence" value="ECO:0007669"/>
    <property type="project" value="UniProtKB-UniRule"/>
</dbReference>
<dbReference type="InterPro" id="IPR027417">
    <property type="entry name" value="P-loop_NTPase"/>
</dbReference>
<comment type="similarity">
    <text evidence="1 8 9 10">Belongs to the TRAFAC class TrmE-Era-EngA-EngB-Septin-like GTPase superfamily. EngA (Der) GTPase family.</text>
</comment>
<gene>
    <name evidence="8 13" type="primary">der</name>
    <name evidence="13" type="ORF">FRZ61_31160</name>
</gene>
<keyword evidence="6 8" id="KW-0342">GTP-binding</keyword>
<keyword evidence="4 10" id="KW-0677">Repeat</keyword>
<evidence type="ECO:0000256" key="5">
    <source>
        <dbReference type="ARBA" id="ARBA00022741"/>
    </source>
</evidence>
<evidence type="ECO:0000313" key="13">
    <source>
        <dbReference type="EMBL" id="QEX23181.1"/>
    </source>
</evidence>
<dbReference type="NCBIfam" id="TIGR03594">
    <property type="entry name" value="GTPase_EngA"/>
    <property type="match status" value="1"/>
</dbReference>
<dbReference type="Proteomes" id="UP000325797">
    <property type="component" value="Chromosome"/>
</dbReference>
<dbReference type="PRINTS" id="PR00326">
    <property type="entry name" value="GTP1OBG"/>
</dbReference>
<comment type="function">
    <text evidence="8 10">GTPase that plays an essential role in the late steps of ribosome biogenesis.</text>
</comment>
<dbReference type="Gene3D" id="3.30.300.20">
    <property type="match status" value="1"/>
</dbReference>